<dbReference type="InterPro" id="IPR036864">
    <property type="entry name" value="Zn2-C6_fun-type_DNA-bd_sf"/>
</dbReference>
<dbReference type="AlphaFoldDB" id="A0A2J6QI48"/>
<dbReference type="SMART" id="SM00066">
    <property type="entry name" value="GAL4"/>
    <property type="match status" value="1"/>
</dbReference>
<evidence type="ECO:0000313" key="5">
    <source>
        <dbReference type="Proteomes" id="UP000235672"/>
    </source>
</evidence>
<feature type="compositionally biased region" description="Basic residues" evidence="2">
    <location>
        <begin position="61"/>
        <end position="70"/>
    </location>
</feature>
<feature type="compositionally biased region" description="Basic and acidic residues" evidence="2">
    <location>
        <begin position="153"/>
        <end position="165"/>
    </location>
</feature>
<dbReference type="Pfam" id="PF11951">
    <property type="entry name" value="Fungal_trans_2"/>
    <property type="match status" value="1"/>
</dbReference>
<organism evidence="4 5">
    <name type="scientific">Hyaloscypha hepaticicola</name>
    <dbReference type="NCBI Taxonomy" id="2082293"/>
    <lineage>
        <taxon>Eukaryota</taxon>
        <taxon>Fungi</taxon>
        <taxon>Dikarya</taxon>
        <taxon>Ascomycota</taxon>
        <taxon>Pezizomycotina</taxon>
        <taxon>Leotiomycetes</taxon>
        <taxon>Helotiales</taxon>
        <taxon>Hyaloscyphaceae</taxon>
        <taxon>Hyaloscypha</taxon>
    </lineage>
</organism>
<evidence type="ECO:0000256" key="2">
    <source>
        <dbReference type="SAM" id="MobiDB-lite"/>
    </source>
</evidence>
<feature type="region of interest" description="Disordered" evidence="2">
    <location>
        <begin position="142"/>
        <end position="199"/>
    </location>
</feature>
<dbReference type="CDD" id="cd00067">
    <property type="entry name" value="GAL4"/>
    <property type="match status" value="1"/>
</dbReference>
<dbReference type="PANTHER" id="PTHR38791">
    <property type="entry name" value="ZN(II)2CYS6 TRANSCRIPTION FACTOR (EUROFUNG)-RELATED-RELATED"/>
    <property type="match status" value="1"/>
</dbReference>
<sequence length="689" mass="76761">MVYCGRPSTSCNNCRVRKRRCDKKLPECGQCHRTGHECGGYRDPSSLIFHDENSKVINKARSRGTKKRMHSAPEGYGPSEPAQSHNLPEDALLRVTGQSTFSYEANGVFVGNDLPMDFFDDYHAFGTSDSLFSQYPDNFDSMLAPNGPSLESSTRDEGASSRDDIGSEDNNNSGNDNSNEDLYNDQNMSNNEVNSQNNNHIARPFSLPLDMIGLNFFLGHYVVRQSGPSTGFLDYTFAILAQEDGNEMLEGAILALGFTGLARTTQQRDLMHRSTMMYARTKERIDRALAEPHEARKDSTIVTMLILALYEFSNKRSLESWKHHITGATSLLTLRGKSQLSTPIGIQIFKDIFSHLLLSCIYVAVPMPPRMRMLRIEAAEAVGASDPYWVATWAAVELLDLYQHIRPTGYSFLSSNPASSSTSYYSSTAVGRSGTSNMPVQDLERHLYQALEIDQRLERLSSECSPEWKFAVKRKQHPATSLDPICVQGDVYHIYHDVWVANVWTLIRICRIMSTHAIGHLVLRAANADGNWFFSNEYADRLQQVSRTMMGIRDDILASVPHQMGYVTSPAQEQQQQHHKRPTPLELFGSGIQVPESSWAASSSTTAPPLSCSTALSHSFDQITYTGSAVGAYFASWALVMVGSLHCLEDEARAWTVAQLRRISSRAALDQADDFANCVESSKVRPPLS</sequence>
<feature type="domain" description="Zn(2)-C6 fungal-type" evidence="3">
    <location>
        <begin position="10"/>
        <end position="38"/>
    </location>
</feature>
<dbReference type="InterPro" id="IPR021858">
    <property type="entry name" value="Fun_TF"/>
</dbReference>
<accession>A0A2J6QI48</accession>
<evidence type="ECO:0000313" key="4">
    <source>
        <dbReference type="EMBL" id="PMD25942.1"/>
    </source>
</evidence>
<dbReference type="OrthoDB" id="4220372at2759"/>
<feature type="compositionally biased region" description="Low complexity" evidence="2">
    <location>
        <begin position="184"/>
        <end position="199"/>
    </location>
</feature>
<dbReference type="STRING" id="1745343.A0A2J6QI48"/>
<dbReference type="Proteomes" id="UP000235672">
    <property type="component" value="Unassembled WGS sequence"/>
</dbReference>
<dbReference type="Pfam" id="PF00172">
    <property type="entry name" value="Zn_clus"/>
    <property type="match status" value="1"/>
</dbReference>
<dbReference type="GO" id="GO:0000981">
    <property type="term" value="F:DNA-binding transcription factor activity, RNA polymerase II-specific"/>
    <property type="evidence" value="ECO:0007669"/>
    <property type="project" value="InterPro"/>
</dbReference>
<dbReference type="SUPFAM" id="SSF57701">
    <property type="entry name" value="Zn2/Cys6 DNA-binding domain"/>
    <property type="match status" value="1"/>
</dbReference>
<dbReference type="PANTHER" id="PTHR38791:SF5">
    <property type="entry name" value="TRANSCRIPTION FACTOR DBAG-RELATED"/>
    <property type="match status" value="1"/>
</dbReference>
<dbReference type="PROSITE" id="PS50048">
    <property type="entry name" value="ZN2_CY6_FUNGAL_2"/>
    <property type="match status" value="1"/>
</dbReference>
<evidence type="ECO:0000256" key="1">
    <source>
        <dbReference type="ARBA" id="ARBA00023242"/>
    </source>
</evidence>
<keyword evidence="1" id="KW-0539">Nucleus</keyword>
<reference evidence="4 5" key="1">
    <citation type="submission" date="2016-05" db="EMBL/GenBank/DDBJ databases">
        <title>A degradative enzymes factory behind the ericoid mycorrhizal symbiosis.</title>
        <authorList>
            <consortium name="DOE Joint Genome Institute"/>
            <person name="Martino E."/>
            <person name="Morin E."/>
            <person name="Grelet G."/>
            <person name="Kuo A."/>
            <person name="Kohler A."/>
            <person name="Daghino S."/>
            <person name="Barry K."/>
            <person name="Choi C."/>
            <person name="Cichocki N."/>
            <person name="Clum A."/>
            <person name="Copeland A."/>
            <person name="Hainaut M."/>
            <person name="Haridas S."/>
            <person name="Labutti K."/>
            <person name="Lindquist E."/>
            <person name="Lipzen A."/>
            <person name="Khouja H.-R."/>
            <person name="Murat C."/>
            <person name="Ohm R."/>
            <person name="Olson A."/>
            <person name="Spatafora J."/>
            <person name="Veneault-Fourrey C."/>
            <person name="Henrissat B."/>
            <person name="Grigoriev I."/>
            <person name="Martin F."/>
            <person name="Perotto S."/>
        </authorList>
    </citation>
    <scope>NUCLEOTIDE SEQUENCE [LARGE SCALE GENOMIC DNA]</scope>
    <source>
        <strain evidence="4 5">UAMH 7357</strain>
    </source>
</reference>
<dbReference type="EMBL" id="KZ613469">
    <property type="protein sequence ID" value="PMD25942.1"/>
    <property type="molecule type" value="Genomic_DNA"/>
</dbReference>
<name>A0A2J6QI48_9HELO</name>
<feature type="region of interest" description="Disordered" evidence="2">
    <location>
        <begin position="61"/>
        <end position="86"/>
    </location>
</feature>
<feature type="compositionally biased region" description="Low complexity" evidence="2">
    <location>
        <begin position="168"/>
        <end position="177"/>
    </location>
</feature>
<dbReference type="GO" id="GO:0008270">
    <property type="term" value="F:zinc ion binding"/>
    <property type="evidence" value="ECO:0007669"/>
    <property type="project" value="InterPro"/>
</dbReference>
<dbReference type="InterPro" id="IPR001138">
    <property type="entry name" value="Zn2Cys6_DnaBD"/>
</dbReference>
<gene>
    <name evidence="4" type="ORF">NA56DRAFT_618968</name>
</gene>
<proteinExistence type="predicted"/>
<dbReference type="InterPro" id="IPR053175">
    <property type="entry name" value="DHMBA_Reg_Transcription_Factor"/>
</dbReference>
<dbReference type="Gene3D" id="4.10.240.10">
    <property type="entry name" value="Zn(2)-C6 fungal-type DNA-binding domain"/>
    <property type="match status" value="1"/>
</dbReference>
<protein>
    <submittedName>
        <fullName evidence="4">C6 finger domain protein</fullName>
    </submittedName>
</protein>
<keyword evidence="5" id="KW-1185">Reference proteome</keyword>
<evidence type="ECO:0000259" key="3">
    <source>
        <dbReference type="PROSITE" id="PS50048"/>
    </source>
</evidence>
<dbReference type="PROSITE" id="PS00463">
    <property type="entry name" value="ZN2_CY6_FUNGAL_1"/>
    <property type="match status" value="1"/>
</dbReference>